<name>A0ABT4VG42_9HELI</name>
<feature type="transmembrane region" description="Helical" evidence="1">
    <location>
        <begin position="33"/>
        <end position="55"/>
    </location>
</feature>
<dbReference type="EMBL" id="JAQHXR010000010">
    <property type="protein sequence ID" value="MDA3969688.1"/>
    <property type="molecule type" value="Genomic_DNA"/>
</dbReference>
<dbReference type="RefSeq" id="WP_271022048.1">
    <property type="nucleotide sequence ID" value="NZ_JAQHXR010000010.1"/>
</dbReference>
<protein>
    <submittedName>
        <fullName evidence="2">FxsA family protein</fullName>
    </submittedName>
</protein>
<dbReference type="InterPro" id="IPR007313">
    <property type="entry name" value="FxsA"/>
</dbReference>
<evidence type="ECO:0000313" key="2">
    <source>
        <dbReference type="EMBL" id="MDA3969688.1"/>
    </source>
</evidence>
<reference evidence="2 3" key="1">
    <citation type="submission" date="2023-01" db="EMBL/GenBank/DDBJ databases">
        <title>Description of Helicobacter ibis sp. nov. isolated from faecal droppings of black-faced ibis (Theristicus melanopis).</title>
        <authorList>
            <person name="Lopez-Cantillo M."/>
            <person name="Vidal-Veuthey B."/>
            <person name="Mella A."/>
            <person name="De La Haba R."/>
            <person name="Collado L."/>
        </authorList>
    </citation>
    <scope>NUCLEOTIDE SEQUENCE [LARGE SCALE GENOMIC DNA]</scope>
    <source>
        <strain evidence="2 3">A82</strain>
    </source>
</reference>
<gene>
    <name evidence="2" type="ORF">PF021_08445</name>
</gene>
<evidence type="ECO:0000313" key="3">
    <source>
        <dbReference type="Proteomes" id="UP001210261"/>
    </source>
</evidence>
<feature type="transmembrane region" description="Helical" evidence="1">
    <location>
        <begin position="7"/>
        <end position="27"/>
    </location>
</feature>
<evidence type="ECO:0000256" key="1">
    <source>
        <dbReference type="SAM" id="Phobius"/>
    </source>
</evidence>
<organism evidence="2 3">
    <name type="scientific">Helicobacter ibis</name>
    <dbReference type="NCBI Taxonomy" id="2962633"/>
    <lineage>
        <taxon>Bacteria</taxon>
        <taxon>Pseudomonadati</taxon>
        <taxon>Campylobacterota</taxon>
        <taxon>Epsilonproteobacteria</taxon>
        <taxon>Campylobacterales</taxon>
        <taxon>Helicobacteraceae</taxon>
        <taxon>Helicobacter</taxon>
    </lineage>
</organism>
<feature type="transmembrane region" description="Helical" evidence="1">
    <location>
        <begin position="67"/>
        <end position="85"/>
    </location>
</feature>
<keyword evidence="1" id="KW-1133">Transmembrane helix</keyword>
<sequence length="136" mass="15596">MPLIFVFIYLFIEVLVSYEIIEIIGVFGFVLEIIVTAFVGFLIIINFRIFFVEALIKLRDREITQEAFIGSNIFRILGAILLILPGGFTDILGIVMQFGSVGFFMLKPFIKLDKNKNFKDSNDIIDVEVISKDKYE</sequence>
<dbReference type="NCBIfam" id="NF008528">
    <property type="entry name" value="PRK11463.1-2"/>
    <property type="match status" value="1"/>
</dbReference>
<keyword evidence="1" id="KW-0472">Membrane</keyword>
<keyword evidence="1" id="KW-0812">Transmembrane</keyword>
<accession>A0ABT4VG42</accession>
<dbReference type="Pfam" id="PF04186">
    <property type="entry name" value="FxsA"/>
    <property type="match status" value="1"/>
</dbReference>
<keyword evidence="3" id="KW-1185">Reference proteome</keyword>
<comment type="caution">
    <text evidence="2">The sequence shown here is derived from an EMBL/GenBank/DDBJ whole genome shotgun (WGS) entry which is preliminary data.</text>
</comment>
<proteinExistence type="predicted"/>
<dbReference type="Proteomes" id="UP001210261">
    <property type="component" value="Unassembled WGS sequence"/>
</dbReference>